<keyword evidence="4" id="KW-0285">Flavoprotein</keyword>
<evidence type="ECO:0000256" key="3">
    <source>
        <dbReference type="ARBA" id="ARBA00016337"/>
    </source>
</evidence>
<name>A0A6J7KRP2_9ZZZZ</name>
<keyword evidence="7" id="KW-0274">FAD</keyword>
<dbReference type="AlphaFoldDB" id="A0A6J7KRP2"/>
<evidence type="ECO:0000313" key="11">
    <source>
        <dbReference type="EMBL" id="CAB4956444.1"/>
    </source>
</evidence>
<dbReference type="Gene3D" id="3.10.520.10">
    <property type="entry name" value="ApbE-like domains"/>
    <property type="match status" value="1"/>
</dbReference>
<evidence type="ECO:0000256" key="9">
    <source>
        <dbReference type="ARBA" id="ARBA00031306"/>
    </source>
</evidence>
<organism evidence="11">
    <name type="scientific">freshwater metagenome</name>
    <dbReference type="NCBI Taxonomy" id="449393"/>
    <lineage>
        <taxon>unclassified sequences</taxon>
        <taxon>metagenomes</taxon>
        <taxon>ecological metagenomes</taxon>
    </lineage>
</organism>
<dbReference type="GO" id="GO:0046872">
    <property type="term" value="F:metal ion binding"/>
    <property type="evidence" value="ECO:0007669"/>
    <property type="project" value="UniProtKB-KW"/>
</dbReference>
<keyword evidence="8" id="KW-0460">Magnesium</keyword>
<dbReference type="SUPFAM" id="SSF143631">
    <property type="entry name" value="ApbE-like"/>
    <property type="match status" value="1"/>
</dbReference>
<evidence type="ECO:0000256" key="8">
    <source>
        <dbReference type="ARBA" id="ARBA00022842"/>
    </source>
</evidence>
<dbReference type="PANTHER" id="PTHR30040:SF2">
    <property type="entry name" value="FAD:PROTEIN FMN TRANSFERASE"/>
    <property type="match status" value="1"/>
</dbReference>
<dbReference type="EC" id="2.7.1.180" evidence="2"/>
<protein>
    <recommendedName>
        <fullName evidence="3">FAD:protein FMN transferase</fullName>
        <ecNumber evidence="2">2.7.1.180</ecNumber>
    </recommendedName>
    <alternativeName>
        <fullName evidence="9">Flavin transferase</fullName>
    </alternativeName>
</protein>
<dbReference type="PANTHER" id="PTHR30040">
    <property type="entry name" value="THIAMINE BIOSYNTHESIS LIPOPROTEIN APBE"/>
    <property type="match status" value="1"/>
</dbReference>
<evidence type="ECO:0000256" key="10">
    <source>
        <dbReference type="ARBA" id="ARBA00048540"/>
    </source>
</evidence>
<evidence type="ECO:0000256" key="7">
    <source>
        <dbReference type="ARBA" id="ARBA00022827"/>
    </source>
</evidence>
<comment type="catalytic activity">
    <reaction evidence="10">
        <text>L-threonyl-[protein] + FAD = FMN-L-threonyl-[protein] + AMP + H(+)</text>
        <dbReference type="Rhea" id="RHEA:36847"/>
        <dbReference type="Rhea" id="RHEA-COMP:11060"/>
        <dbReference type="Rhea" id="RHEA-COMP:11061"/>
        <dbReference type="ChEBI" id="CHEBI:15378"/>
        <dbReference type="ChEBI" id="CHEBI:30013"/>
        <dbReference type="ChEBI" id="CHEBI:57692"/>
        <dbReference type="ChEBI" id="CHEBI:74257"/>
        <dbReference type="ChEBI" id="CHEBI:456215"/>
        <dbReference type="EC" id="2.7.1.180"/>
    </reaction>
</comment>
<evidence type="ECO:0000256" key="1">
    <source>
        <dbReference type="ARBA" id="ARBA00001946"/>
    </source>
</evidence>
<evidence type="ECO:0000256" key="2">
    <source>
        <dbReference type="ARBA" id="ARBA00011955"/>
    </source>
</evidence>
<evidence type="ECO:0000256" key="4">
    <source>
        <dbReference type="ARBA" id="ARBA00022630"/>
    </source>
</evidence>
<gene>
    <name evidence="11" type="ORF">UFOPK3773_01718</name>
</gene>
<evidence type="ECO:0000256" key="6">
    <source>
        <dbReference type="ARBA" id="ARBA00022723"/>
    </source>
</evidence>
<dbReference type="PIRSF" id="PIRSF006268">
    <property type="entry name" value="ApbE"/>
    <property type="match status" value="1"/>
</dbReference>
<dbReference type="GO" id="GO:0016740">
    <property type="term" value="F:transferase activity"/>
    <property type="evidence" value="ECO:0007669"/>
    <property type="project" value="UniProtKB-KW"/>
</dbReference>
<keyword evidence="6" id="KW-0479">Metal-binding</keyword>
<sequence>MSVVVDRHARAMGGPAQVIVYTHSPHHADNLAGLALERIEILEDTWSRFRPDSALSRLNDRAGRGPQSMGPDLALLVIAMLEASAVTQGRYDPTVLHSMTRLGYDRDFAAVIAREALEVAAAVTSPTPGTLHIDFDPTASTVTLPRGVGLDPGGIGKGLAADIVASEIEAAGATGVLVNLGGDVVTRGTAAGEPWLVGIQDDRLPSSPVLEQVTLTDALPAIATSSTLKRRWHGRHHVVSPLTGLPAETDLAQVSVQAPSGWLAEAATTCVLLLGEHEGAHWLREQGFNGLLLPADTTRSSTHVAARGGRVHA</sequence>
<proteinExistence type="predicted"/>
<dbReference type="EMBL" id="CAFBNF010000227">
    <property type="protein sequence ID" value="CAB4956444.1"/>
    <property type="molecule type" value="Genomic_DNA"/>
</dbReference>
<evidence type="ECO:0000256" key="5">
    <source>
        <dbReference type="ARBA" id="ARBA00022679"/>
    </source>
</evidence>
<comment type="cofactor">
    <cofactor evidence="1">
        <name>Mg(2+)</name>
        <dbReference type="ChEBI" id="CHEBI:18420"/>
    </cofactor>
</comment>
<accession>A0A6J7KRP2</accession>
<keyword evidence="5" id="KW-0808">Transferase</keyword>
<dbReference type="Pfam" id="PF02424">
    <property type="entry name" value="ApbE"/>
    <property type="match status" value="1"/>
</dbReference>
<reference evidence="11" key="1">
    <citation type="submission" date="2020-05" db="EMBL/GenBank/DDBJ databases">
        <authorList>
            <person name="Chiriac C."/>
            <person name="Salcher M."/>
            <person name="Ghai R."/>
            <person name="Kavagutti S V."/>
        </authorList>
    </citation>
    <scope>NUCLEOTIDE SEQUENCE</scope>
</reference>
<dbReference type="InterPro" id="IPR003374">
    <property type="entry name" value="ApbE-like_sf"/>
</dbReference>
<dbReference type="InterPro" id="IPR024932">
    <property type="entry name" value="ApbE"/>
</dbReference>